<dbReference type="Proteomes" id="UP000179786">
    <property type="component" value="Unassembled WGS sequence"/>
</dbReference>
<comment type="caution">
    <text evidence="2">The sequence shown here is derived from an EMBL/GenBank/DDBJ whole genome shotgun (WGS) entry which is preliminary data.</text>
</comment>
<proteinExistence type="predicted"/>
<keyword evidence="1" id="KW-0732">Signal</keyword>
<name>A0A1S1N0Q6_9GAMM</name>
<accession>A0A1S1N0Q6</accession>
<sequence>MYGKLIAASVAAALVHSATAHALPDNTSGNPLSKLGIATPAGIGNVVPDHENPKTLHVFPANDKDMIGTYFDTGGGPNCSSYVAMKEQAYRLPSTPQQIQEAIDNDDYVSNYFQLTVGIPARNTKSTNDIVAKYEEINNLAIANGGLIERFNQLDSVWTGIVLDLELARKKLDSLKDEQSAANNQCIVNSGGDFSKMYECIMGVANRYTPLIEAARAEVTEVEARKAAIRDEYYATKGEYDAFEDKLTRIDNQLDFLMRVYQSQLLIVNNAYEVEYRSVKEAGSLIAGIASAGYNLWGDEAAILSNALASAGKTDYSVQQLNVFDIRLNSGVTRDNPNITTDDNQPIFRKNVWTYPANTIINFGNIGDKTMPFERETVGDQIHFDATTWDSLGSGGVDFHVTKDARCGDYEANVVRNYSATHEGETASWKVTRDEYKPVLNSPVFSTNIALSYSYYAYPGKLKGECSIDVDRMNSYWRNAGKSKSWSWFKTKTKSWDHIRTTARDELGMECNLSLVPESNDPEEARRLAEKFETQMYNDMWQMFLAVYAESYDLIVKDPEVTDPGQSDVGATLGDGLMKVCPANMYCQFANVVLRALDKIGGSKAQGTTSSVSHEYGKIWKRYEKDSFNVYQGSASIKAKVCIDSSQCN</sequence>
<evidence type="ECO:0000313" key="2">
    <source>
        <dbReference type="EMBL" id="OHU93225.1"/>
    </source>
</evidence>
<dbReference type="OrthoDB" id="6277739at2"/>
<dbReference type="AlphaFoldDB" id="A0A1S1N0Q6"/>
<dbReference type="EMBL" id="MKJU01000003">
    <property type="protein sequence ID" value="OHU93225.1"/>
    <property type="molecule type" value="Genomic_DNA"/>
</dbReference>
<reference evidence="2 3" key="1">
    <citation type="submission" date="2016-09" db="EMBL/GenBank/DDBJ databases">
        <title>Pseudoalteromonas amylolytica sp. nov., isolated from the surface seawater.</title>
        <authorList>
            <person name="Wu Y.-H."/>
            <person name="Cheng H."/>
            <person name="Jin X.-B."/>
            <person name="Wang C.-S."/>
            <person name="Xu X.-W."/>
        </authorList>
    </citation>
    <scope>NUCLEOTIDE SEQUENCE [LARGE SCALE GENOMIC DNA]</scope>
    <source>
        <strain evidence="2 3">JW1</strain>
    </source>
</reference>
<feature type="chain" id="PRO_5010334843" evidence="1">
    <location>
        <begin position="23"/>
        <end position="649"/>
    </location>
</feature>
<dbReference type="STRING" id="1859457.BET10_01915"/>
<keyword evidence="3" id="KW-1185">Reference proteome</keyword>
<gene>
    <name evidence="2" type="ORF">BET10_01915</name>
</gene>
<protein>
    <submittedName>
        <fullName evidence="2">Uncharacterized protein</fullName>
    </submittedName>
</protein>
<feature type="signal peptide" evidence="1">
    <location>
        <begin position="1"/>
        <end position="22"/>
    </location>
</feature>
<organism evidence="2 3">
    <name type="scientific">Pseudoalteromonas amylolytica</name>
    <dbReference type="NCBI Taxonomy" id="1859457"/>
    <lineage>
        <taxon>Bacteria</taxon>
        <taxon>Pseudomonadati</taxon>
        <taxon>Pseudomonadota</taxon>
        <taxon>Gammaproteobacteria</taxon>
        <taxon>Alteromonadales</taxon>
        <taxon>Pseudoalteromonadaceae</taxon>
        <taxon>Pseudoalteromonas</taxon>
    </lineage>
</organism>
<evidence type="ECO:0000256" key="1">
    <source>
        <dbReference type="SAM" id="SignalP"/>
    </source>
</evidence>
<dbReference type="RefSeq" id="WP_070982793.1">
    <property type="nucleotide sequence ID" value="NZ_MKJU01000003.1"/>
</dbReference>
<evidence type="ECO:0000313" key="3">
    <source>
        <dbReference type="Proteomes" id="UP000179786"/>
    </source>
</evidence>